<name>A0A139ATQ1_GONPJ</name>
<dbReference type="EMBL" id="KQ965736">
    <property type="protein sequence ID" value="KXS20110.1"/>
    <property type="molecule type" value="Genomic_DNA"/>
</dbReference>
<gene>
    <name evidence="1" type="ORF">M427DRAFT_402398</name>
</gene>
<sequence length="118" mass="13346">MARAAALSSSTVCNIFVSPLLRLPNHHIKGQCHFLRCLRICTCIQKFPDRLHVLSLHRLTVVGRPKCELNVFSNDWVDKAHARPIEAPILAHIHSHLGLHSRATTHYTKPVHLPTAWV</sequence>
<accession>A0A139ATQ1</accession>
<proteinExistence type="predicted"/>
<organism evidence="1 2">
    <name type="scientific">Gonapodya prolifera (strain JEL478)</name>
    <name type="common">Monoblepharis prolifera</name>
    <dbReference type="NCBI Taxonomy" id="1344416"/>
    <lineage>
        <taxon>Eukaryota</taxon>
        <taxon>Fungi</taxon>
        <taxon>Fungi incertae sedis</taxon>
        <taxon>Chytridiomycota</taxon>
        <taxon>Chytridiomycota incertae sedis</taxon>
        <taxon>Monoblepharidomycetes</taxon>
        <taxon>Monoblepharidales</taxon>
        <taxon>Gonapodyaceae</taxon>
        <taxon>Gonapodya</taxon>
    </lineage>
</organism>
<evidence type="ECO:0000313" key="2">
    <source>
        <dbReference type="Proteomes" id="UP000070544"/>
    </source>
</evidence>
<dbReference type="AlphaFoldDB" id="A0A139ATQ1"/>
<evidence type="ECO:0000313" key="1">
    <source>
        <dbReference type="EMBL" id="KXS20110.1"/>
    </source>
</evidence>
<keyword evidence="2" id="KW-1185">Reference proteome</keyword>
<dbReference type="Proteomes" id="UP000070544">
    <property type="component" value="Unassembled WGS sequence"/>
</dbReference>
<protein>
    <submittedName>
        <fullName evidence="1">Uncharacterized protein</fullName>
    </submittedName>
</protein>
<reference evidence="1 2" key="1">
    <citation type="journal article" date="2015" name="Genome Biol. Evol.">
        <title>Phylogenomic analyses indicate that early fungi evolved digesting cell walls of algal ancestors of land plants.</title>
        <authorList>
            <person name="Chang Y."/>
            <person name="Wang S."/>
            <person name="Sekimoto S."/>
            <person name="Aerts A.L."/>
            <person name="Choi C."/>
            <person name="Clum A."/>
            <person name="LaButti K.M."/>
            <person name="Lindquist E.A."/>
            <person name="Yee Ngan C."/>
            <person name="Ohm R.A."/>
            <person name="Salamov A.A."/>
            <person name="Grigoriev I.V."/>
            <person name="Spatafora J.W."/>
            <person name="Berbee M.L."/>
        </authorList>
    </citation>
    <scope>NUCLEOTIDE SEQUENCE [LARGE SCALE GENOMIC DNA]</scope>
    <source>
        <strain evidence="1 2">JEL478</strain>
    </source>
</reference>